<feature type="compositionally biased region" description="Low complexity" evidence="3">
    <location>
        <begin position="47"/>
        <end position="62"/>
    </location>
</feature>
<dbReference type="Proteomes" id="UP000324705">
    <property type="component" value="Chromosome 7B"/>
</dbReference>
<evidence type="ECO:0000313" key="5">
    <source>
        <dbReference type="Proteomes" id="UP000324705"/>
    </source>
</evidence>
<dbReference type="EMBL" id="LT934124">
    <property type="protein sequence ID" value="VAI92854.1"/>
    <property type="molecule type" value="Genomic_DNA"/>
</dbReference>
<evidence type="ECO:0000313" key="4">
    <source>
        <dbReference type="EMBL" id="VAI92854.1"/>
    </source>
</evidence>
<dbReference type="InterPro" id="IPR015943">
    <property type="entry name" value="WD40/YVTN_repeat-like_dom_sf"/>
</dbReference>
<dbReference type="GO" id="GO:0010997">
    <property type="term" value="F:anaphase-promoting complex binding"/>
    <property type="evidence" value="ECO:0007669"/>
    <property type="project" value="InterPro"/>
</dbReference>
<evidence type="ECO:0000256" key="2">
    <source>
        <dbReference type="ARBA" id="ARBA00022737"/>
    </source>
</evidence>
<keyword evidence="2" id="KW-0677">Repeat</keyword>
<feature type="region of interest" description="Disordered" evidence="3">
    <location>
        <begin position="27"/>
        <end position="64"/>
    </location>
</feature>
<evidence type="ECO:0000256" key="3">
    <source>
        <dbReference type="SAM" id="MobiDB-lite"/>
    </source>
</evidence>
<feature type="region of interest" description="Disordered" evidence="3">
    <location>
        <begin position="94"/>
        <end position="116"/>
    </location>
</feature>
<organism evidence="4 5">
    <name type="scientific">Triticum turgidum subsp. durum</name>
    <name type="common">Durum wheat</name>
    <name type="synonym">Triticum durum</name>
    <dbReference type="NCBI Taxonomy" id="4567"/>
    <lineage>
        <taxon>Eukaryota</taxon>
        <taxon>Viridiplantae</taxon>
        <taxon>Streptophyta</taxon>
        <taxon>Embryophyta</taxon>
        <taxon>Tracheophyta</taxon>
        <taxon>Spermatophyta</taxon>
        <taxon>Magnoliopsida</taxon>
        <taxon>Liliopsida</taxon>
        <taxon>Poales</taxon>
        <taxon>Poaceae</taxon>
        <taxon>BOP clade</taxon>
        <taxon>Pooideae</taxon>
        <taxon>Triticodae</taxon>
        <taxon>Triticeae</taxon>
        <taxon>Triticinae</taxon>
        <taxon>Triticum</taxon>
    </lineage>
</organism>
<dbReference type="InterPro" id="IPR033010">
    <property type="entry name" value="Cdc20/Fizzy"/>
</dbReference>
<keyword evidence="5" id="KW-1185">Reference proteome</keyword>
<proteinExistence type="predicted"/>
<dbReference type="SUPFAM" id="SSF117289">
    <property type="entry name" value="Nucleoporin domain"/>
    <property type="match status" value="1"/>
</dbReference>
<dbReference type="Gene3D" id="2.130.10.10">
    <property type="entry name" value="YVTN repeat-like/Quinoprotein amine dehydrogenase"/>
    <property type="match status" value="1"/>
</dbReference>
<dbReference type="GO" id="GO:0005680">
    <property type="term" value="C:anaphase-promoting complex"/>
    <property type="evidence" value="ECO:0007669"/>
    <property type="project" value="TreeGrafter"/>
</dbReference>
<dbReference type="GO" id="GO:1905786">
    <property type="term" value="P:positive regulation of anaphase-promoting complex-dependent catabolic process"/>
    <property type="evidence" value="ECO:0007669"/>
    <property type="project" value="TreeGrafter"/>
</dbReference>
<evidence type="ECO:0008006" key="6">
    <source>
        <dbReference type="Google" id="ProtNLM"/>
    </source>
</evidence>
<dbReference type="PANTHER" id="PTHR19918">
    <property type="entry name" value="CELL DIVISION CYCLE 20 CDC20 FIZZY -RELATED"/>
    <property type="match status" value="1"/>
</dbReference>
<dbReference type="GO" id="GO:0031145">
    <property type="term" value="P:anaphase-promoting complex-dependent catabolic process"/>
    <property type="evidence" value="ECO:0007669"/>
    <property type="project" value="TreeGrafter"/>
</dbReference>
<accession>A0A9R1C5A8</accession>
<keyword evidence="1" id="KW-0853">WD repeat</keyword>
<dbReference type="AlphaFoldDB" id="A0A9R1C5A8"/>
<dbReference type="PANTHER" id="PTHR19918:SF36">
    <property type="entry name" value="PROTEIN FIZZY-RELATED 3"/>
    <property type="match status" value="1"/>
</dbReference>
<evidence type="ECO:0000256" key="1">
    <source>
        <dbReference type="ARBA" id="ARBA00022574"/>
    </source>
</evidence>
<dbReference type="Gramene" id="TRITD7Bv1G211910.1">
    <property type="protein sequence ID" value="TRITD7Bv1G211910.1"/>
    <property type="gene ID" value="TRITD7Bv1G211910"/>
</dbReference>
<protein>
    <recommendedName>
        <fullName evidence="6">Anaphase-promoting complex subunit 4 WD40 domain-containing protein</fullName>
    </recommendedName>
</protein>
<gene>
    <name evidence="4" type="ORF">TRITD_7Bv1G211910</name>
</gene>
<reference evidence="4 5" key="1">
    <citation type="submission" date="2017-09" db="EMBL/GenBank/DDBJ databases">
        <authorList>
            <consortium name="International Durum Wheat Genome Sequencing Consortium (IDWGSC)"/>
            <person name="Milanesi L."/>
        </authorList>
    </citation>
    <scope>NUCLEOTIDE SEQUENCE [LARGE SCALE GENOMIC DNA]</scope>
    <source>
        <strain evidence="5">cv. Svevo</strain>
    </source>
</reference>
<dbReference type="GO" id="GO:1990757">
    <property type="term" value="F:ubiquitin ligase activator activity"/>
    <property type="evidence" value="ECO:0007669"/>
    <property type="project" value="TreeGrafter"/>
</dbReference>
<feature type="compositionally biased region" description="Basic residues" evidence="3">
    <location>
        <begin position="107"/>
        <end position="116"/>
    </location>
</feature>
<sequence length="200" mass="21470">MLCSFLPSGKIQRAASLSSNQIEAPRRPAFVSLRLPPDGGRGGGSEGSQLPLPSPHHSSASSPRRRIRMEAAVAGHDDSMDRSSAPFSPFTEKLDWAGGAGSPTPKKAPRKVPKTPHKVLDAPSLQDDFYLNLVDWSSQNMLAVGLGTCVYLWSASSCKVTKLCDLGPRDSVCAVHWTREGSYLAVDTNLLNTIHFSSAI</sequence>
<name>A0A9R1C5A8_TRITD</name>